<name>A0A180G779_PUCT1</name>
<evidence type="ECO:0000256" key="1">
    <source>
        <dbReference type="SAM" id="MobiDB-lite"/>
    </source>
</evidence>
<reference evidence="3 4" key="3">
    <citation type="journal article" date="2017" name="G3 (Bethesda)">
        <title>Comparative analysis highlights variable genome content of wheat rusts and divergence of the mating loci.</title>
        <authorList>
            <person name="Cuomo C.A."/>
            <person name="Bakkeren G."/>
            <person name="Khalil H.B."/>
            <person name="Panwar V."/>
            <person name="Joly D."/>
            <person name="Linning R."/>
            <person name="Sakthikumar S."/>
            <person name="Song X."/>
            <person name="Adiconis X."/>
            <person name="Fan L."/>
            <person name="Goldberg J.M."/>
            <person name="Levin J.Z."/>
            <person name="Young S."/>
            <person name="Zeng Q."/>
            <person name="Anikster Y."/>
            <person name="Bruce M."/>
            <person name="Wang M."/>
            <person name="Yin C."/>
            <person name="McCallum B."/>
            <person name="Szabo L.J."/>
            <person name="Hulbert S."/>
            <person name="Chen X."/>
            <person name="Fellers J.P."/>
        </authorList>
    </citation>
    <scope>NUCLEOTIDE SEQUENCE</scope>
    <source>
        <strain evidence="3">isolate 1-1 / race 1 (BBBD)</strain>
        <strain evidence="4">Isolate 1-1 / race 1 (BBBD)</strain>
    </source>
</reference>
<dbReference type="EnsemblFungi" id="PTTG_12656-t43_1">
    <property type="protein sequence ID" value="PTTG_12656-t43_1-p1"/>
    <property type="gene ID" value="PTTG_12656"/>
</dbReference>
<protein>
    <submittedName>
        <fullName evidence="2 3">Uncharacterized protein</fullName>
    </submittedName>
</protein>
<reference evidence="2" key="1">
    <citation type="submission" date="2009-11" db="EMBL/GenBank/DDBJ databases">
        <authorList>
            <consortium name="The Broad Institute Genome Sequencing Platform"/>
            <person name="Ward D."/>
            <person name="Feldgarden M."/>
            <person name="Earl A."/>
            <person name="Young S.K."/>
            <person name="Zeng Q."/>
            <person name="Koehrsen M."/>
            <person name="Alvarado L."/>
            <person name="Berlin A."/>
            <person name="Bochicchio J."/>
            <person name="Borenstein D."/>
            <person name="Chapman S.B."/>
            <person name="Chen Z."/>
            <person name="Engels R."/>
            <person name="Freedman E."/>
            <person name="Gellesch M."/>
            <person name="Goldberg J."/>
            <person name="Griggs A."/>
            <person name="Gujja S."/>
            <person name="Heilman E."/>
            <person name="Heiman D."/>
            <person name="Hepburn T."/>
            <person name="Howarth C."/>
            <person name="Jen D."/>
            <person name="Larson L."/>
            <person name="Lewis B."/>
            <person name="Mehta T."/>
            <person name="Park D."/>
            <person name="Pearson M."/>
            <person name="Roberts A."/>
            <person name="Saif S."/>
            <person name="Shea T."/>
            <person name="Shenoy N."/>
            <person name="Sisk P."/>
            <person name="Stolte C."/>
            <person name="Sykes S."/>
            <person name="Thomson T."/>
            <person name="Walk T."/>
            <person name="White J."/>
            <person name="Yandava C."/>
            <person name="Izard J."/>
            <person name="Baranova O.V."/>
            <person name="Blanton J.M."/>
            <person name="Tanner A.C."/>
            <person name="Dewhirst F.E."/>
            <person name="Haas B."/>
            <person name="Nusbaum C."/>
            <person name="Birren B."/>
        </authorList>
    </citation>
    <scope>NUCLEOTIDE SEQUENCE [LARGE SCALE GENOMIC DNA]</scope>
    <source>
        <strain evidence="2">1-1 BBBD Race 1</strain>
    </source>
</reference>
<dbReference type="STRING" id="630390.A0A180G779"/>
<dbReference type="Proteomes" id="UP000005240">
    <property type="component" value="Unassembled WGS sequence"/>
</dbReference>
<dbReference type="EMBL" id="ADAS02000200">
    <property type="protein sequence ID" value="OAV88192.1"/>
    <property type="molecule type" value="Genomic_DNA"/>
</dbReference>
<dbReference type="AlphaFoldDB" id="A0A180G779"/>
<gene>
    <name evidence="2" type="ORF">PTTG_12656</name>
</gene>
<dbReference type="VEuPathDB" id="FungiDB:PTTG_12656"/>
<reference evidence="3" key="4">
    <citation type="submission" date="2025-05" db="UniProtKB">
        <authorList>
            <consortium name="EnsemblFungi"/>
        </authorList>
    </citation>
    <scope>IDENTIFICATION</scope>
    <source>
        <strain evidence="3">isolate 1-1 / race 1 (BBBD)</strain>
    </source>
</reference>
<evidence type="ECO:0000313" key="4">
    <source>
        <dbReference type="Proteomes" id="UP000005240"/>
    </source>
</evidence>
<evidence type="ECO:0000313" key="2">
    <source>
        <dbReference type="EMBL" id="OAV88192.1"/>
    </source>
</evidence>
<sequence>TNFQKLCMDLLERSAEGGPSHSEKIDEIQRLFPKTRKWLDGWIMADVAATLFPSHQATLKDGENIESIPDPTNPRECMHRRYFMVSEGKKWLMDEGKKTYCRSDRLKSGRGRTQRTSLSYKHQKTSRGPLRWPGNCHLTRDEDEDACD</sequence>
<keyword evidence="4" id="KW-1185">Reference proteome</keyword>
<feature type="region of interest" description="Disordered" evidence="1">
    <location>
        <begin position="103"/>
        <end position="148"/>
    </location>
</feature>
<feature type="non-terminal residue" evidence="2">
    <location>
        <position position="1"/>
    </location>
</feature>
<organism evidence="2">
    <name type="scientific">Puccinia triticina (isolate 1-1 / race 1 (BBBD))</name>
    <name type="common">Brown leaf rust fungus</name>
    <dbReference type="NCBI Taxonomy" id="630390"/>
    <lineage>
        <taxon>Eukaryota</taxon>
        <taxon>Fungi</taxon>
        <taxon>Dikarya</taxon>
        <taxon>Basidiomycota</taxon>
        <taxon>Pucciniomycotina</taxon>
        <taxon>Pucciniomycetes</taxon>
        <taxon>Pucciniales</taxon>
        <taxon>Pucciniaceae</taxon>
        <taxon>Puccinia</taxon>
    </lineage>
</organism>
<proteinExistence type="predicted"/>
<reference evidence="2" key="2">
    <citation type="submission" date="2016-05" db="EMBL/GenBank/DDBJ databases">
        <title>Comparative analysis highlights variable genome content of wheat rusts and divergence of the mating loci.</title>
        <authorList>
            <person name="Cuomo C.A."/>
            <person name="Bakkeren G."/>
            <person name="Szabo L."/>
            <person name="Khalil H."/>
            <person name="Joly D."/>
            <person name="Goldberg J."/>
            <person name="Young S."/>
            <person name="Zeng Q."/>
            <person name="Fellers J."/>
        </authorList>
    </citation>
    <scope>NUCLEOTIDE SEQUENCE [LARGE SCALE GENOMIC DNA]</scope>
    <source>
        <strain evidence="2">1-1 BBBD Race 1</strain>
    </source>
</reference>
<accession>A0A180G779</accession>
<evidence type="ECO:0000313" key="3">
    <source>
        <dbReference type="EnsemblFungi" id="PTTG_12656-t43_1-p1"/>
    </source>
</evidence>